<dbReference type="InterPro" id="IPR036322">
    <property type="entry name" value="WD40_repeat_dom_sf"/>
</dbReference>
<name>A0A8J2ST71_9STRA</name>
<proteinExistence type="predicted"/>
<feature type="region of interest" description="Disordered" evidence="1">
    <location>
        <begin position="22"/>
        <end position="47"/>
    </location>
</feature>
<dbReference type="EMBL" id="CAKKNE010000006">
    <property type="protein sequence ID" value="CAH0379702.1"/>
    <property type="molecule type" value="Genomic_DNA"/>
</dbReference>
<dbReference type="Gene3D" id="2.130.10.10">
    <property type="entry name" value="YVTN repeat-like/Quinoprotein amine dehydrogenase"/>
    <property type="match status" value="1"/>
</dbReference>
<dbReference type="InterPro" id="IPR015943">
    <property type="entry name" value="WD40/YVTN_repeat-like_dom_sf"/>
</dbReference>
<comment type="caution">
    <text evidence="2">The sequence shown here is derived from an EMBL/GenBank/DDBJ whole genome shotgun (WGS) entry which is preliminary data.</text>
</comment>
<accession>A0A8J2ST71</accession>
<sequence length="928" mass="97179">RQPPRRTSVQRQPFVDLCGCRTASDASGSRRPVTAMPPGKLHPTTMQPPRRVHAVAACSERQCFSVSTMDPAWRAKWRPEVAVAKGGRVEVWAEVDQKLELIATSDDSHERVVALAVTCAHDRDAVVVVDEENRGSLRWTALVVEGSTLSIIARSGFGISGVRSPAIVVAPLVNDEGTKSTALIFAWSAGKFAAVECVGKTAKPVDAPFEGFVTSATCLENQRMCLALVSQEAIETTTVVCFDTPKGLVVEEGPWRVDHVSPGACVCSVRQGAAVACVAAYECRLFRSSNGESFGVVTIDEPHRVVPYLVLPLGDAVIVCSEQGTEALRFDEHGLANRVVTSKVFDCAARLGDRCLGAGPAGAALVKFSGDAASTATNVLDASGDVGDACLVHERVVCVGGGMLWSRHDRLVDDGVYDLTVPRHELFATKLKDATLVVAGDVAVVLKGDNFVKSGRIASILSHGTLALGFDGSRIVHVGTDGLRTCDVNGDCVEFHGTYVVNRFCCASIDGGRIVAAGRDELVALDAAGRKLASKRLPHEIYALHLRGSKVAVAYGRDAVILTLDTLDTVEQVALTDPASDVRILKDGTLAVLLPDGVLVDGKRMFVKNVLTFVSDNIVQTGDGAVVNYHDGCQLGTGDYVSIGKDFVRRDGRGRLSRASLRTEVLATAVGAASSVASMGDYLAAAGGPSVRFYDGAFAEVCSVELSGAVIAVCRSRGPEGAPGVSIITKDALAVCELRGTNGRLACIALGACDVDGEPRCASEFNDAIAVAAGASLHVVGWVNNGKSADEWRLPSYDLKVLASASTPSTVTALACTKNCVAVAAEGHAVSVFSYNGGDLQMVALAQDPSVVRCLGFAGSQLILGCDRYVKVLDVSEDSARVLGPPSHAPCVRRLTAGRACALSSPARRVLSGGVVVCASGGVISLEL</sequence>
<keyword evidence="3" id="KW-1185">Reference proteome</keyword>
<organism evidence="2 3">
    <name type="scientific">Pelagomonas calceolata</name>
    <dbReference type="NCBI Taxonomy" id="35677"/>
    <lineage>
        <taxon>Eukaryota</taxon>
        <taxon>Sar</taxon>
        <taxon>Stramenopiles</taxon>
        <taxon>Ochrophyta</taxon>
        <taxon>Pelagophyceae</taxon>
        <taxon>Pelagomonadales</taxon>
        <taxon>Pelagomonadaceae</taxon>
        <taxon>Pelagomonas</taxon>
    </lineage>
</organism>
<gene>
    <name evidence="2" type="ORF">PECAL_6P13340</name>
</gene>
<evidence type="ECO:0000313" key="2">
    <source>
        <dbReference type="EMBL" id="CAH0379702.1"/>
    </source>
</evidence>
<protein>
    <submittedName>
        <fullName evidence="2">Uncharacterized protein</fullName>
    </submittedName>
</protein>
<evidence type="ECO:0000313" key="3">
    <source>
        <dbReference type="Proteomes" id="UP000789595"/>
    </source>
</evidence>
<dbReference type="SUPFAM" id="SSF50978">
    <property type="entry name" value="WD40 repeat-like"/>
    <property type="match status" value="1"/>
</dbReference>
<reference evidence="2" key="1">
    <citation type="submission" date="2021-11" db="EMBL/GenBank/DDBJ databases">
        <authorList>
            <consortium name="Genoscope - CEA"/>
            <person name="William W."/>
        </authorList>
    </citation>
    <scope>NUCLEOTIDE SEQUENCE</scope>
</reference>
<feature type="non-terminal residue" evidence="2">
    <location>
        <position position="1"/>
    </location>
</feature>
<dbReference type="AlphaFoldDB" id="A0A8J2ST71"/>
<dbReference type="Proteomes" id="UP000789595">
    <property type="component" value="Unassembled WGS sequence"/>
</dbReference>
<evidence type="ECO:0000256" key="1">
    <source>
        <dbReference type="SAM" id="MobiDB-lite"/>
    </source>
</evidence>